<feature type="transmembrane region" description="Helical" evidence="8">
    <location>
        <begin position="6"/>
        <end position="25"/>
    </location>
</feature>
<evidence type="ECO:0000256" key="6">
    <source>
        <dbReference type="ARBA" id="ARBA00022989"/>
    </source>
</evidence>
<name>A0ABS6HBK8_9PROT</name>
<keyword evidence="4 8" id="KW-1003">Cell membrane</keyword>
<dbReference type="Proteomes" id="UP000689967">
    <property type="component" value="Unassembled WGS sequence"/>
</dbReference>
<evidence type="ECO:0000313" key="9">
    <source>
        <dbReference type="EMBL" id="MBU8546106.1"/>
    </source>
</evidence>
<keyword evidence="3" id="KW-0813">Transport</keyword>
<dbReference type="Pfam" id="PF01925">
    <property type="entry name" value="TauE"/>
    <property type="match status" value="1"/>
</dbReference>
<evidence type="ECO:0000313" key="10">
    <source>
        <dbReference type="Proteomes" id="UP000689967"/>
    </source>
</evidence>
<reference evidence="9 10" key="1">
    <citation type="submission" date="2021-01" db="EMBL/GenBank/DDBJ databases">
        <title>Roseomonas sp. nov, a bacterium isolated from an oil production mixture in Yumen Oilfield.</title>
        <authorList>
            <person name="Wu D."/>
        </authorList>
    </citation>
    <scope>NUCLEOTIDE SEQUENCE [LARGE SCALE GENOMIC DNA]</scope>
    <source>
        <strain evidence="9 10">ROY-5-3</strain>
    </source>
</reference>
<feature type="transmembrane region" description="Helical" evidence="8">
    <location>
        <begin position="227"/>
        <end position="244"/>
    </location>
</feature>
<keyword evidence="6 8" id="KW-1133">Transmembrane helix</keyword>
<gene>
    <name evidence="9" type="ORF">JJQ90_20455</name>
</gene>
<keyword evidence="10" id="KW-1185">Reference proteome</keyword>
<keyword evidence="7 8" id="KW-0472">Membrane</keyword>
<dbReference type="EMBL" id="JAERQM010000006">
    <property type="protein sequence ID" value="MBU8546106.1"/>
    <property type="molecule type" value="Genomic_DNA"/>
</dbReference>
<dbReference type="PANTHER" id="PTHR30269:SF32">
    <property type="entry name" value="MEMBRANE TRANSPORTER PROTEIN-RELATED"/>
    <property type="match status" value="1"/>
</dbReference>
<protein>
    <recommendedName>
        <fullName evidence="8">Probable membrane transporter protein</fullName>
    </recommendedName>
</protein>
<feature type="transmembrane region" description="Helical" evidence="8">
    <location>
        <begin position="32"/>
        <end position="55"/>
    </location>
</feature>
<keyword evidence="5 8" id="KW-0812">Transmembrane</keyword>
<dbReference type="RefSeq" id="WP_216878111.1">
    <property type="nucleotide sequence ID" value="NZ_JAERQM010000006.1"/>
</dbReference>
<accession>A0ABS6HBK8</accession>
<feature type="transmembrane region" description="Helical" evidence="8">
    <location>
        <begin position="195"/>
        <end position="215"/>
    </location>
</feature>
<evidence type="ECO:0000256" key="7">
    <source>
        <dbReference type="ARBA" id="ARBA00023136"/>
    </source>
</evidence>
<feature type="transmembrane region" description="Helical" evidence="8">
    <location>
        <begin position="101"/>
        <end position="119"/>
    </location>
</feature>
<comment type="subcellular location">
    <subcellularLocation>
        <location evidence="1 8">Cell membrane</location>
        <topology evidence="1 8">Multi-pass membrane protein</topology>
    </subcellularLocation>
</comment>
<evidence type="ECO:0000256" key="8">
    <source>
        <dbReference type="RuleBase" id="RU363041"/>
    </source>
</evidence>
<evidence type="ECO:0000256" key="1">
    <source>
        <dbReference type="ARBA" id="ARBA00004651"/>
    </source>
</evidence>
<dbReference type="InterPro" id="IPR002781">
    <property type="entry name" value="TM_pro_TauE-like"/>
</dbReference>
<dbReference type="InterPro" id="IPR052017">
    <property type="entry name" value="TSUP"/>
</dbReference>
<comment type="similarity">
    <text evidence="2 8">Belongs to the 4-toluene sulfonate uptake permease (TSUP) (TC 2.A.102) family.</text>
</comment>
<evidence type="ECO:0000256" key="2">
    <source>
        <dbReference type="ARBA" id="ARBA00009142"/>
    </source>
</evidence>
<organism evidence="9 10">
    <name type="scientific">Falsiroseomonas oleicola</name>
    <dbReference type="NCBI Taxonomy" id="2801474"/>
    <lineage>
        <taxon>Bacteria</taxon>
        <taxon>Pseudomonadati</taxon>
        <taxon>Pseudomonadota</taxon>
        <taxon>Alphaproteobacteria</taxon>
        <taxon>Acetobacterales</taxon>
        <taxon>Roseomonadaceae</taxon>
        <taxon>Falsiroseomonas</taxon>
    </lineage>
</organism>
<dbReference type="PANTHER" id="PTHR30269">
    <property type="entry name" value="TRANSMEMBRANE PROTEIN YFCA"/>
    <property type="match status" value="1"/>
</dbReference>
<evidence type="ECO:0000256" key="5">
    <source>
        <dbReference type="ARBA" id="ARBA00022692"/>
    </source>
</evidence>
<feature type="transmembrane region" description="Helical" evidence="8">
    <location>
        <begin position="167"/>
        <end position="189"/>
    </location>
</feature>
<feature type="transmembrane region" description="Helical" evidence="8">
    <location>
        <begin position="131"/>
        <end position="155"/>
    </location>
</feature>
<evidence type="ECO:0000256" key="3">
    <source>
        <dbReference type="ARBA" id="ARBA00022448"/>
    </source>
</evidence>
<evidence type="ECO:0000256" key="4">
    <source>
        <dbReference type="ARBA" id="ARBA00022475"/>
    </source>
</evidence>
<proteinExistence type="inferred from homology"/>
<comment type="caution">
    <text evidence="9">The sequence shown here is derived from an EMBL/GenBank/DDBJ whole genome shotgun (WGS) entry which is preliminary data.</text>
</comment>
<sequence length="248" mass="25030">MNESILTAMAVAAVFLLAGLVKGVVGLGLPTVAMGLLTLAVAPAQAAALLLAPSLVTNVWQALVGPGLPGLLVRLWPMLACAFIGTLAGIGSLTGAHASEAGMALGVVLAAYAVVALWAPRLQVPPSSERWLGPLVGLVTGLITGATGVFVVPAVPYLQALGLGKDALVQALGLSFTVSTIALGSALAMQATLEPGIAALSLAAVLPALLGMALGQGVRRRVDPGRFRLWFLVSLLLLGAWLALKPFV</sequence>
<feature type="transmembrane region" description="Helical" evidence="8">
    <location>
        <begin position="75"/>
        <end position="94"/>
    </location>
</feature>